<sequence>MDIKGFKHAVDTLKLYHRIKNDDLNVASYDDADDIIEELYVDLLPNLGIHEQMLTNETTFLIGRKGTGKSTIFARVQHTIRKEKKNLSVYINAKSVHELSKVSNISTDLRALEGVLNKEEIRRLLLLRNFLYAFEDSLLEELKYEKYGFFEKISNRFRDKKLQTCINELKKLIEEPELINISNAIHQQDTSTYTNEAINEIKVALQNSGVNYKGSLKHGNTQEKQTSNILARYFNMANIIDNLKKIIEICGRNKMYIFIDDFSELEKEDMISFVDAIISPLYHLAKDFINLKIACYPNRIYYGDLDIGKYKNIYIDIFHIYGKQNITALEKSAIDYTKRIINNRINYFCSSNVEDYFDTTRTSMEDYYKLLYYGSMNITRVLGHILHYCWLTNISQNKKINKQAIEEACEQYYLDYTKNYFDKSRYSKGIFDDKLDIFVQENLLEALIKEAQKNKIRLKNTDNSYFKDLDVVPTSHFMVSSELENLLGSLEFNGFIHKVNELASKGDSNSRKKNATNSIYAFDYGLTIHEKIKYGKPEDKDSKFYQQRAFDYTQLVLSTLMNNKKIICQECGKEFPIEELDILQRFKMKCDNCSNGICKIEYDRQLKQEVQAHIETAIWSPDELEIIYSIYLLSKNTKGDKVTATLIAQEIDRTHQFVARRCKELAEAGFVLRNGHTPFVYSLTEKAIETLKHMNLIS</sequence>
<protein>
    <submittedName>
        <fullName evidence="1">Uncharacterized protein</fullName>
    </submittedName>
</protein>
<dbReference type="Gene3D" id="1.10.10.10">
    <property type="entry name" value="Winged helix-like DNA-binding domain superfamily/Winged helix DNA-binding domain"/>
    <property type="match status" value="1"/>
</dbReference>
<comment type="caution">
    <text evidence="1">The sequence shown here is derived from an EMBL/GenBank/DDBJ whole genome shotgun (WGS) entry which is preliminary data.</text>
</comment>
<dbReference type="InterPro" id="IPR036388">
    <property type="entry name" value="WH-like_DNA-bd_sf"/>
</dbReference>
<evidence type="ECO:0000313" key="2">
    <source>
        <dbReference type="Proteomes" id="UP000078290"/>
    </source>
</evidence>
<dbReference type="AlphaFoldDB" id="A0A1B7KX52"/>
<organism evidence="1 2">
    <name type="scientific">Parageobacillus thermoglucosidasius</name>
    <name type="common">Geobacillus thermoglucosidasius</name>
    <dbReference type="NCBI Taxonomy" id="1426"/>
    <lineage>
        <taxon>Bacteria</taxon>
        <taxon>Bacillati</taxon>
        <taxon>Bacillota</taxon>
        <taxon>Bacilli</taxon>
        <taxon>Bacillales</taxon>
        <taxon>Anoxybacillaceae</taxon>
        <taxon>Parageobacillus</taxon>
    </lineage>
</organism>
<evidence type="ECO:0000313" key="1">
    <source>
        <dbReference type="EMBL" id="OAT74633.1"/>
    </source>
</evidence>
<dbReference type="Proteomes" id="UP000078290">
    <property type="component" value="Unassembled WGS sequence"/>
</dbReference>
<proteinExistence type="predicted"/>
<dbReference type="RefSeq" id="WP_064549946.1">
    <property type="nucleotide sequence ID" value="NZ_LXMA01000001.1"/>
</dbReference>
<name>A0A1B7KX52_PARTM</name>
<dbReference type="OrthoDB" id="5196525at2"/>
<accession>A0A1B7KX52</accession>
<dbReference type="SUPFAM" id="SSF46785">
    <property type="entry name" value="Winged helix' DNA-binding domain"/>
    <property type="match status" value="1"/>
</dbReference>
<dbReference type="EMBL" id="LXMA01000001">
    <property type="protein sequence ID" value="OAT74633.1"/>
    <property type="molecule type" value="Genomic_DNA"/>
</dbReference>
<dbReference type="InterPro" id="IPR036390">
    <property type="entry name" value="WH_DNA-bd_sf"/>
</dbReference>
<gene>
    <name evidence="1" type="ORF">A7K69_02665</name>
</gene>
<reference evidence="2" key="1">
    <citation type="submission" date="2016-05" db="EMBL/GenBank/DDBJ databases">
        <authorList>
            <person name="Wang W."/>
            <person name="Zhu L."/>
        </authorList>
    </citation>
    <scope>NUCLEOTIDE SEQUENCE [LARGE SCALE GENOMIC DNA]</scope>
    <source>
        <strain evidence="2">W-2</strain>
    </source>
</reference>